<accession>A0A0V0GFL6</accession>
<feature type="transmembrane region" description="Helical" evidence="1">
    <location>
        <begin position="12"/>
        <end position="33"/>
    </location>
</feature>
<name>A0A0V0GFL6_TRIDM</name>
<sequence>MFFQICRYCTTIIALTTFIRLLACMCSHMSFHISRYCTAIIAFITFIRFVACMCSRIYFHNSDSCRTIITFTPFICFSPVCFRKYFLDLQIYYSIIAFSTFVRHVMSPSVCSQMSFESIGL</sequence>
<reference evidence="2" key="1">
    <citation type="journal article" date="2018" name="J. Proteomics">
        <title>Exploring the molecular complexity of Triatoma dimidiata sialome.</title>
        <authorList>
            <person name="Santiago P.B."/>
            <person name="de Araujo C.N."/>
            <person name="Charneau S."/>
            <person name="Bastos I.M.D."/>
            <person name="Assumpcao T.C.F."/>
            <person name="Queiroz R.M.L."/>
            <person name="Praca Y.R."/>
            <person name="Cordeiro T.M."/>
            <person name="Garcia C.H.S."/>
            <person name="da Silva I.G."/>
            <person name="Raiol T."/>
            <person name="Motta F.N."/>
            <person name="de Araujo Oliveira J.V."/>
            <person name="de Sousa M.V."/>
            <person name="Ribeiro J.M.C."/>
            <person name="de Santana J.M."/>
        </authorList>
    </citation>
    <scope>NUCLEOTIDE SEQUENCE</scope>
    <source>
        <strain evidence="2">Santander</strain>
        <tissue evidence="2">Salivary glands</tissue>
    </source>
</reference>
<keyword evidence="1" id="KW-0812">Transmembrane</keyword>
<organism evidence="2">
    <name type="scientific">Triatoma dimidiata</name>
    <name type="common">Kissing bug</name>
    <name type="synonym">Meccus dimidiatus</name>
    <dbReference type="NCBI Taxonomy" id="72491"/>
    <lineage>
        <taxon>Eukaryota</taxon>
        <taxon>Metazoa</taxon>
        <taxon>Ecdysozoa</taxon>
        <taxon>Arthropoda</taxon>
        <taxon>Hexapoda</taxon>
        <taxon>Insecta</taxon>
        <taxon>Pterygota</taxon>
        <taxon>Neoptera</taxon>
        <taxon>Paraneoptera</taxon>
        <taxon>Hemiptera</taxon>
        <taxon>Heteroptera</taxon>
        <taxon>Panheteroptera</taxon>
        <taxon>Cimicomorpha</taxon>
        <taxon>Reduviidae</taxon>
        <taxon>Triatominae</taxon>
        <taxon>Triatoma</taxon>
    </lineage>
</organism>
<keyword evidence="1" id="KW-0472">Membrane</keyword>
<evidence type="ECO:0000313" key="2">
    <source>
        <dbReference type="EMBL" id="JAP06090.1"/>
    </source>
</evidence>
<proteinExistence type="predicted"/>
<protein>
    <submittedName>
        <fullName evidence="2">Uncharacterized protein</fullName>
    </submittedName>
</protein>
<feature type="transmembrane region" description="Helical" evidence="1">
    <location>
        <begin position="39"/>
        <end position="59"/>
    </location>
</feature>
<keyword evidence="1" id="KW-1133">Transmembrane helix</keyword>
<dbReference type="EMBL" id="GECL01000034">
    <property type="protein sequence ID" value="JAP06090.1"/>
    <property type="molecule type" value="Transcribed_RNA"/>
</dbReference>
<feature type="non-terminal residue" evidence="2">
    <location>
        <position position="121"/>
    </location>
</feature>
<dbReference type="AlphaFoldDB" id="A0A0V0GFL6"/>
<evidence type="ECO:0000256" key="1">
    <source>
        <dbReference type="SAM" id="Phobius"/>
    </source>
</evidence>